<dbReference type="RefSeq" id="WP_099391478.1">
    <property type="nucleotide sequence ID" value="NZ_PDYF01000008.1"/>
</dbReference>
<gene>
    <name evidence="2" type="ORF">CSX01_03645</name>
</gene>
<reference evidence="2 3" key="1">
    <citation type="submission" date="2017-10" db="EMBL/GenBank/DDBJ databases">
        <title>Resolving the taxonomy of Roseburia spp., Eubacterium rectale and Agathobacter spp. through phylogenomic analysis.</title>
        <authorList>
            <person name="Sheridan P.O."/>
            <person name="Walker A.W."/>
            <person name="Duncan S.H."/>
            <person name="Scott K.P."/>
            <person name="Toole P.W.O."/>
            <person name="Luis P."/>
            <person name="Flint H.J."/>
        </authorList>
    </citation>
    <scope>NUCLEOTIDE SEQUENCE [LARGE SCALE GENOMIC DNA]</scope>
    <source>
        <strain evidence="2 3">JK626</strain>
    </source>
</reference>
<dbReference type="AlphaFoldDB" id="A0A2G3DXD8"/>
<feature type="signal peptide" evidence="1">
    <location>
        <begin position="1"/>
        <end position="25"/>
    </location>
</feature>
<feature type="chain" id="PRO_5039541109" evidence="1">
    <location>
        <begin position="26"/>
        <end position="103"/>
    </location>
</feature>
<dbReference type="Proteomes" id="UP000225889">
    <property type="component" value="Unassembled WGS sequence"/>
</dbReference>
<protein>
    <submittedName>
        <fullName evidence="2">Uncharacterized protein</fullName>
    </submittedName>
</protein>
<evidence type="ECO:0000313" key="2">
    <source>
        <dbReference type="EMBL" id="PHU35707.1"/>
    </source>
</evidence>
<organism evidence="2 3">
    <name type="scientific">Pseudobutyrivibrio ruminis</name>
    <dbReference type="NCBI Taxonomy" id="46206"/>
    <lineage>
        <taxon>Bacteria</taxon>
        <taxon>Bacillati</taxon>
        <taxon>Bacillota</taxon>
        <taxon>Clostridia</taxon>
        <taxon>Lachnospirales</taxon>
        <taxon>Lachnospiraceae</taxon>
        <taxon>Pseudobutyrivibrio</taxon>
    </lineage>
</organism>
<name>A0A2G3DXD8_9FIRM</name>
<evidence type="ECO:0000256" key="1">
    <source>
        <dbReference type="SAM" id="SignalP"/>
    </source>
</evidence>
<sequence length="103" mass="10796">MAKVANRLLLFALCFLALMCGAFLAKGTPKEEGQISTIAVEQVSSEEAVSTMHRGIITRSSGAGTPAKNGTKANYKSSSIASTIHGITQGSSVSRGPVYQRNH</sequence>
<dbReference type="EMBL" id="PDYF01000008">
    <property type="protein sequence ID" value="PHU35707.1"/>
    <property type="molecule type" value="Genomic_DNA"/>
</dbReference>
<keyword evidence="1" id="KW-0732">Signal</keyword>
<comment type="caution">
    <text evidence="2">The sequence shown here is derived from an EMBL/GenBank/DDBJ whole genome shotgun (WGS) entry which is preliminary data.</text>
</comment>
<evidence type="ECO:0000313" key="3">
    <source>
        <dbReference type="Proteomes" id="UP000225889"/>
    </source>
</evidence>
<reference evidence="2 3" key="2">
    <citation type="submission" date="2017-10" db="EMBL/GenBank/DDBJ databases">
        <authorList>
            <person name="Banno H."/>
            <person name="Chua N.-H."/>
        </authorList>
    </citation>
    <scope>NUCLEOTIDE SEQUENCE [LARGE SCALE GENOMIC DNA]</scope>
    <source>
        <strain evidence="2 3">JK626</strain>
    </source>
</reference>
<accession>A0A2G3DXD8</accession>
<proteinExistence type="predicted"/>